<gene>
    <name evidence="7" type="ORF">FHU39_001920</name>
</gene>
<feature type="transmembrane region" description="Helical" evidence="6">
    <location>
        <begin position="104"/>
        <end position="137"/>
    </location>
</feature>
<dbReference type="Proteomes" id="UP000559182">
    <property type="component" value="Unassembled WGS sequence"/>
</dbReference>
<dbReference type="Gene3D" id="1.20.1250.20">
    <property type="entry name" value="MFS general substrate transporter like domains"/>
    <property type="match status" value="1"/>
</dbReference>
<keyword evidence="3 6" id="KW-0812">Transmembrane</keyword>
<dbReference type="EMBL" id="JACHVQ010000001">
    <property type="protein sequence ID" value="MBB2891936.1"/>
    <property type="molecule type" value="Genomic_DNA"/>
</dbReference>
<dbReference type="PANTHER" id="PTHR42688">
    <property type="entry name" value="CONSERVED PROTEIN"/>
    <property type="match status" value="1"/>
</dbReference>
<comment type="subcellular location">
    <subcellularLocation>
        <location evidence="1">Cell membrane</location>
        <topology evidence="1">Multi-pass membrane protein</topology>
    </subcellularLocation>
</comment>
<feature type="transmembrane region" description="Helical" evidence="6">
    <location>
        <begin position="168"/>
        <end position="188"/>
    </location>
</feature>
<dbReference type="SUPFAM" id="SSF103473">
    <property type="entry name" value="MFS general substrate transporter"/>
    <property type="match status" value="1"/>
</dbReference>
<evidence type="ECO:0000256" key="6">
    <source>
        <dbReference type="SAM" id="Phobius"/>
    </source>
</evidence>
<keyword evidence="5 6" id="KW-0472">Membrane</keyword>
<dbReference type="GO" id="GO:0022857">
    <property type="term" value="F:transmembrane transporter activity"/>
    <property type="evidence" value="ECO:0007669"/>
    <property type="project" value="InterPro"/>
</dbReference>
<dbReference type="GO" id="GO:0005886">
    <property type="term" value="C:plasma membrane"/>
    <property type="evidence" value="ECO:0007669"/>
    <property type="project" value="UniProtKB-SubCell"/>
</dbReference>
<name>A0A839N8I3_9MICO</name>
<organism evidence="7 8">
    <name type="scientific">Flexivirga oryzae</name>
    <dbReference type="NCBI Taxonomy" id="1794944"/>
    <lineage>
        <taxon>Bacteria</taxon>
        <taxon>Bacillati</taxon>
        <taxon>Actinomycetota</taxon>
        <taxon>Actinomycetes</taxon>
        <taxon>Micrococcales</taxon>
        <taxon>Dermacoccaceae</taxon>
        <taxon>Flexivirga</taxon>
    </lineage>
</organism>
<comment type="caution">
    <text evidence="7">The sequence shown here is derived from an EMBL/GenBank/DDBJ whole genome shotgun (WGS) entry which is preliminary data.</text>
</comment>
<reference evidence="7 8" key="1">
    <citation type="submission" date="2020-08" db="EMBL/GenBank/DDBJ databases">
        <title>Sequencing the genomes of 1000 actinobacteria strains.</title>
        <authorList>
            <person name="Klenk H.-P."/>
        </authorList>
    </citation>
    <scope>NUCLEOTIDE SEQUENCE [LARGE SCALE GENOMIC DNA]</scope>
    <source>
        <strain evidence="7 8">DSM 105369</strain>
    </source>
</reference>
<dbReference type="RefSeq" id="WP_183320133.1">
    <property type="nucleotide sequence ID" value="NZ_JACHVQ010000001.1"/>
</dbReference>
<feature type="transmembrane region" description="Helical" evidence="6">
    <location>
        <begin position="78"/>
        <end position="98"/>
    </location>
</feature>
<evidence type="ECO:0000313" key="8">
    <source>
        <dbReference type="Proteomes" id="UP000559182"/>
    </source>
</evidence>
<dbReference type="InterPro" id="IPR011701">
    <property type="entry name" value="MFS"/>
</dbReference>
<keyword evidence="8" id="KW-1185">Reference proteome</keyword>
<feature type="transmembrane region" description="Helical" evidence="6">
    <location>
        <begin position="194"/>
        <end position="213"/>
    </location>
</feature>
<dbReference type="InterPro" id="IPR036259">
    <property type="entry name" value="MFS_trans_sf"/>
</dbReference>
<dbReference type="AlphaFoldDB" id="A0A839N8I3"/>
<dbReference type="InterPro" id="IPR052425">
    <property type="entry name" value="Uncharacterized_MFS-type"/>
</dbReference>
<evidence type="ECO:0000256" key="4">
    <source>
        <dbReference type="ARBA" id="ARBA00022989"/>
    </source>
</evidence>
<keyword evidence="2" id="KW-1003">Cell membrane</keyword>
<evidence type="ECO:0000313" key="7">
    <source>
        <dbReference type="EMBL" id="MBB2891936.1"/>
    </source>
</evidence>
<accession>A0A839N8I3</accession>
<keyword evidence="4 6" id="KW-1133">Transmembrane helix</keyword>
<evidence type="ECO:0000256" key="5">
    <source>
        <dbReference type="ARBA" id="ARBA00023136"/>
    </source>
</evidence>
<evidence type="ECO:0000256" key="1">
    <source>
        <dbReference type="ARBA" id="ARBA00004651"/>
    </source>
</evidence>
<evidence type="ECO:0000256" key="2">
    <source>
        <dbReference type="ARBA" id="ARBA00022475"/>
    </source>
</evidence>
<feature type="transmembrane region" description="Helical" evidence="6">
    <location>
        <begin position="45"/>
        <end position="66"/>
    </location>
</feature>
<proteinExistence type="predicted"/>
<evidence type="ECO:0000256" key="3">
    <source>
        <dbReference type="ARBA" id="ARBA00022692"/>
    </source>
</evidence>
<sequence>MLAIPAALTLLSLIVTWRTFPHPGELETVSPPPLHEHATFPSSFWWYLAAMSLVAIGYADWPLIALHVSRHHLVSADLAPVLYAVAMAAEAVAALMLGKLFDRVGLLAVFAVTVLTAAYAPLVFLGGLPLVVAGALVWGPRMAAQESVIKAVITAIVPADRRASAYGLFDTGFGIAWFGGSILLGLLYDTSLTALAIVSAAVQVAALPLIVLTRHRVGPDLARRAVPSHDQPDRGW</sequence>
<protein>
    <submittedName>
        <fullName evidence="7">MFS family permease</fullName>
    </submittedName>
</protein>
<dbReference type="PANTHER" id="PTHR42688:SF1">
    <property type="entry name" value="BLR5212 PROTEIN"/>
    <property type="match status" value="1"/>
</dbReference>
<dbReference type="Pfam" id="PF07690">
    <property type="entry name" value="MFS_1"/>
    <property type="match status" value="1"/>
</dbReference>